<reference evidence="2 3" key="1">
    <citation type="submission" date="2019-07" db="EMBL/GenBank/DDBJ databases">
        <title>Finished genome of Venturia effusa.</title>
        <authorList>
            <person name="Young C.A."/>
            <person name="Cox M.P."/>
            <person name="Ganley A.R.D."/>
            <person name="David W.J."/>
        </authorList>
    </citation>
    <scope>NUCLEOTIDE SEQUENCE [LARGE SCALE GENOMIC DNA]</scope>
    <source>
        <strain evidence="3">albino</strain>
    </source>
</reference>
<accession>A0A517LPV4</accession>
<dbReference type="AlphaFoldDB" id="A0A517LPV4"/>
<keyword evidence="3" id="KW-1185">Reference proteome</keyword>
<proteinExistence type="predicted"/>
<gene>
    <name evidence="2" type="ORF">FKW77_003578</name>
</gene>
<protein>
    <submittedName>
        <fullName evidence="2">Uncharacterized protein</fullName>
    </submittedName>
</protein>
<dbReference type="EMBL" id="CP042202">
    <property type="protein sequence ID" value="QDS77680.1"/>
    <property type="molecule type" value="Genomic_DNA"/>
</dbReference>
<evidence type="ECO:0000313" key="2">
    <source>
        <dbReference type="EMBL" id="QDS77680.1"/>
    </source>
</evidence>
<evidence type="ECO:0000256" key="1">
    <source>
        <dbReference type="SAM" id="MobiDB-lite"/>
    </source>
</evidence>
<feature type="region of interest" description="Disordered" evidence="1">
    <location>
        <begin position="193"/>
        <end position="213"/>
    </location>
</feature>
<organism evidence="2 3">
    <name type="scientific">Venturia effusa</name>
    <dbReference type="NCBI Taxonomy" id="50376"/>
    <lineage>
        <taxon>Eukaryota</taxon>
        <taxon>Fungi</taxon>
        <taxon>Dikarya</taxon>
        <taxon>Ascomycota</taxon>
        <taxon>Pezizomycotina</taxon>
        <taxon>Dothideomycetes</taxon>
        <taxon>Pleosporomycetidae</taxon>
        <taxon>Venturiales</taxon>
        <taxon>Venturiaceae</taxon>
        <taxon>Venturia</taxon>
    </lineage>
</organism>
<sequence>MSTNVEEDRDLLESIFGGENNNVEGLLAAIKESPTDVGHTDNLWRTLLAKYFPDTKYHVRRRKTRLANGDTTVSLNLFVLEHGVTSLKLTIHLRSPNASEDPIIEHCTKVAQRGWMKGYTACIKALGVEFECFRCIRPENDGDECGRENSKILTDQVEEDADVQLDGVVLSLTDEEDQKTFDKIMLSLREQTVQNGGGHASEVPTYDIDDPFE</sequence>
<evidence type="ECO:0000313" key="3">
    <source>
        <dbReference type="Proteomes" id="UP000316270"/>
    </source>
</evidence>
<dbReference type="Proteomes" id="UP000316270">
    <property type="component" value="Chromosome 18"/>
</dbReference>
<name>A0A517LPV4_9PEZI</name>